<feature type="transmembrane region" description="Helical" evidence="7">
    <location>
        <begin position="324"/>
        <end position="343"/>
    </location>
</feature>
<gene>
    <name evidence="8" type="ORF">ORQ98_18510</name>
</gene>
<feature type="transmembrane region" description="Helical" evidence="7">
    <location>
        <begin position="381"/>
        <end position="400"/>
    </location>
</feature>
<keyword evidence="4 7" id="KW-0812">Transmembrane</keyword>
<dbReference type="RefSeq" id="WP_274690281.1">
    <property type="nucleotide sequence ID" value="NZ_JAPMOU010000026.1"/>
</dbReference>
<feature type="transmembrane region" description="Helical" evidence="7">
    <location>
        <begin position="246"/>
        <end position="272"/>
    </location>
</feature>
<proteinExistence type="inferred from homology"/>
<keyword evidence="6 7" id="KW-0472">Membrane</keyword>
<comment type="subcellular location">
    <subcellularLocation>
        <location evidence="1">Cell membrane</location>
        <topology evidence="1">Multi-pass membrane protein</topology>
    </subcellularLocation>
</comment>
<dbReference type="InterPro" id="IPR050833">
    <property type="entry name" value="Poly_Biosynth_Transport"/>
</dbReference>
<feature type="transmembrane region" description="Helical" evidence="7">
    <location>
        <begin position="412"/>
        <end position="434"/>
    </location>
</feature>
<dbReference type="CDD" id="cd13127">
    <property type="entry name" value="MATE_tuaB_like"/>
    <property type="match status" value="1"/>
</dbReference>
<evidence type="ECO:0000313" key="9">
    <source>
        <dbReference type="Proteomes" id="UP001528823"/>
    </source>
</evidence>
<evidence type="ECO:0000256" key="4">
    <source>
        <dbReference type="ARBA" id="ARBA00022692"/>
    </source>
</evidence>
<keyword evidence="3" id="KW-1003">Cell membrane</keyword>
<feature type="transmembrane region" description="Helical" evidence="7">
    <location>
        <begin position="112"/>
        <end position="136"/>
    </location>
</feature>
<dbReference type="EMBL" id="JAPMOU010000026">
    <property type="protein sequence ID" value="MDE1463950.1"/>
    <property type="molecule type" value="Genomic_DNA"/>
</dbReference>
<feature type="transmembrane region" description="Helical" evidence="7">
    <location>
        <begin position="292"/>
        <end position="312"/>
    </location>
</feature>
<sequence>MDKTFTQKAKTALFWTATARFGAQLFSWASTFLVIRYINSTAYGIISLAEISFSLFVLISSNGLAESLIQTKELSKNQIRNLLGFYILICASLFIVHISIARPLTEYFSEPALFEVLIALSFTFLLIPWIALPSALLSREMDFKKKSIADLIASILSATIALTMAINNFQHWALVTSMIFMFVYQAISYCVIAKFIVVPSFHFSKIKHFIAFGSIITLTSIIWSLYTKVDLLIAGRFLTTEQIGIFAVAASLAMLPMTKLIPIIGQVAFPLYSKKQQNQHEIKYYFLKSQRLGGIISFPIFFGMAATGYYTLPLILGDKWSDTALPFTLLCLVVPLRFSMNLFSPATKGIGKPKVNLVNTLIMITSLSIGVIVFIDHGILGLVLAWLVVTPIQFILCTNISCKALNIRFKEFIQSLLPGFLASTVMAILVLSFYFKTYGWLSDFQIFIAAIIIGSLTYLAFLSLFFKETLKELTSFLKTS</sequence>
<accession>A0ABT5UCM2</accession>
<dbReference type="PANTHER" id="PTHR30250">
    <property type="entry name" value="PST FAMILY PREDICTED COLANIC ACID TRANSPORTER"/>
    <property type="match status" value="1"/>
</dbReference>
<comment type="similarity">
    <text evidence="2">Belongs to the polysaccharide synthase family.</text>
</comment>
<evidence type="ECO:0000256" key="3">
    <source>
        <dbReference type="ARBA" id="ARBA00022475"/>
    </source>
</evidence>
<comment type="caution">
    <text evidence="8">The sequence shown here is derived from an EMBL/GenBank/DDBJ whole genome shotgun (WGS) entry which is preliminary data.</text>
</comment>
<evidence type="ECO:0000256" key="6">
    <source>
        <dbReference type="ARBA" id="ARBA00023136"/>
    </source>
</evidence>
<evidence type="ECO:0000256" key="1">
    <source>
        <dbReference type="ARBA" id="ARBA00004651"/>
    </source>
</evidence>
<evidence type="ECO:0000256" key="7">
    <source>
        <dbReference type="SAM" id="Phobius"/>
    </source>
</evidence>
<reference evidence="8 9" key="1">
    <citation type="submission" date="2022-11" db="EMBL/GenBank/DDBJ databases">
        <title>Spartinivicinus poritis sp. nov., isolated from scleractinian coral Porites lutea.</title>
        <authorList>
            <person name="Zhang G."/>
            <person name="Cai L."/>
            <person name="Wei Q."/>
        </authorList>
    </citation>
    <scope>NUCLEOTIDE SEQUENCE [LARGE SCALE GENOMIC DNA]</scope>
    <source>
        <strain evidence="8 9">A2-2</strain>
    </source>
</reference>
<dbReference type="Pfam" id="PF13440">
    <property type="entry name" value="Polysacc_synt_3"/>
    <property type="match status" value="1"/>
</dbReference>
<organism evidence="8 9">
    <name type="scientific">Spartinivicinus poritis</name>
    <dbReference type="NCBI Taxonomy" id="2994640"/>
    <lineage>
        <taxon>Bacteria</taxon>
        <taxon>Pseudomonadati</taxon>
        <taxon>Pseudomonadota</taxon>
        <taxon>Gammaproteobacteria</taxon>
        <taxon>Oceanospirillales</taxon>
        <taxon>Zooshikellaceae</taxon>
        <taxon>Spartinivicinus</taxon>
    </lineage>
</organism>
<feature type="transmembrane region" description="Helical" evidence="7">
    <location>
        <begin position="209"/>
        <end position="226"/>
    </location>
</feature>
<evidence type="ECO:0000313" key="8">
    <source>
        <dbReference type="EMBL" id="MDE1463950.1"/>
    </source>
</evidence>
<dbReference type="PANTHER" id="PTHR30250:SF10">
    <property type="entry name" value="LIPOPOLYSACCHARIDE BIOSYNTHESIS PROTEIN WZXC"/>
    <property type="match status" value="1"/>
</dbReference>
<feature type="transmembrane region" description="Helical" evidence="7">
    <location>
        <begin position="41"/>
        <end position="61"/>
    </location>
</feature>
<feature type="transmembrane region" description="Helical" evidence="7">
    <location>
        <begin position="82"/>
        <end position="100"/>
    </location>
</feature>
<protein>
    <submittedName>
        <fullName evidence="8">Lipopolysaccharide biosynthesis protein</fullName>
    </submittedName>
</protein>
<evidence type="ECO:0000256" key="5">
    <source>
        <dbReference type="ARBA" id="ARBA00022989"/>
    </source>
</evidence>
<keyword evidence="5 7" id="KW-1133">Transmembrane helix</keyword>
<evidence type="ECO:0000256" key="2">
    <source>
        <dbReference type="ARBA" id="ARBA00007430"/>
    </source>
</evidence>
<feature type="transmembrane region" description="Helical" evidence="7">
    <location>
        <begin position="172"/>
        <end position="197"/>
    </location>
</feature>
<feature type="transmembrane region" description="Helical" evidence="7">
    <location>
        <begin position="355"/>
        <end position="375"/>
    </location>
</feature>
<feature type="transmembrane region" description="Helical" evidence="7">
    <location>
        <begin position="12"/>
        <end position="35"/>
    </location>
</feature>
<keyword evidence="9" id="KW-1185">Reference proteome</keyword>
<feature type="transmembrane region" description="Helical" evidence="7">
    <location>
        <begin position="446"/>
        <end position="466"/>
    </location>
</feature>
<feature type="transmembrane region" description="Helical" evidence="7">
    <location>
        <begin position="148"/>
        <end position="166"/>
    </location>
</feature>
<dbReference type="Proteomes" id="UP001528823">
    <property type="component" value="Unassembled WGS sequence"/>
</dbReference>
<name>A0ABT5UCM2_9GAMM</name>